<evidence type="ECO:0000313" key="1">
    <source>
        <dbReference type="EMBL" id="MEO3717119.1"/>
    </source>
</evidence>
<dbReference type="AlphaFoldDB" id="A0AAW9SUZ5"/>
<reference evidence="1" key="2">
    <citation type="submission" date="2024-05" db="EMBL/GenBank/DDBJ databases">
        <authorList>
            <person name="Wolfe A."/>
        </authorList>
    </citation>
    <scope>NUCLEOTIDE SEQUENCE</scope>
    <source>
        <strain evidence="1">UMB1064</strain>
    </source>
</reference>
<accession>A0AAW9SUZ5</accession>
<comment type="caution">
    <text evidence="1">The sequence shown here is derived from an EMBL/GenBank/DDBJ whole genome shotgun (WGS) entry which is preliminary data.</text>
</comment>
<dbReference type="Proteomes" id="UP001223646">
    <property type="component" value="Unassembled WGS sequence"/>
</dbReference>
<evidence type="ECO:0008006" key="3">
    <source>
        <dbReference type="Google" id="ProtNLM"/>
    </source>
</evidence>
<dbReference type="EMBL" id="JASOOY020000020">
    <property type="protein sequence ID" value="MEO3717119.1"/>
    <property type="molecule type" value="Genomic_DNA"/>
</dbReference>
<organism evidence="1 2">
    <name type="scientific">Corynebacterium amycolatum</name>
    <dbReference type="NCBI Taxonomy" id="43765"/>
    <lineage>
        <taxon>Bacteria</taxon>
        <taxon>Bacillati</taxon>
        <taxon>Actinomycetota</taxon>
        <taxon>Actinomycetes</taxon>
        <taxon>Mycobacteriales</taxon>
        <taxon>Corynebacteriaceae</taxon>
        <taxon>Corynebacterium</taxon>
    </lineage>
</organism>
<reference evidence="1" key="1">
    <citation type="submission" date="2023-05" db="EMBL/GenBank/DDBJ databases">
        <authorList>
            <person name="Du J."/>
        </authorList>
    </citation>
    <scope>NUCLEOTIDE SEQUENCE</scope>
    <source>
        <strain evidence="1">UMB1064</strain>
    </source>
</reference>
<dbReference type="RefSeq" id="WP_141764539.1">
    <property type="nucleotide sequence ID" value="NZ_JASOFM010000019.1"/>
</dbReference>
<dbReference type="Gene3D" id="1.10.30.50">
    <property type="match status" value="1"/>
</dbReference>
<sequence>MTGLKKEVKQLQEFYALQGKRVCNACNDVLALCGDNFTKDKKGLGGFMSRCKRCTNAAAKQRAKSGYGFGYSLENGFTRAKAMGRKAWRVTEPQLVKHLRNQRNHDPENCYYTGVTLQTQDSSNRATYRHLEHIVPLSKKGSMHRVGNLVPCSAVFNTWKADQPAHIAVLKAPEHLQATTCYLGCVDGFAQADANGNPDVPGQLVTWEPNGCDQPPREMSLEEAKAILS</sequence>
<evidence type="ECO:0000313" key="2">
    <source>
        <dbReference type="Proteomes" id="UP001223646"/>
    </source>
</evidence>
<gene>
    <name evidence="1" type="ORF">QP460_005895</name>
</gene>
<name>A0AAW9SUZ5_CORAY</name>
<protein>
    <recommendedName>
        <fullName evidence="3">HNH endonuclease</fullName>
    </recommendedName>
</protein>
<proteinExistence type="predicted"/>